<gene>
    <name evidence="2" type="ORF">FA13DRAFT_1756536</name>
</gene>
<dbReference type="AlphaFoldDB" id="A0A4Y7SWG1"/>
<name>A0A4Y7SWG1_COPMI</name>
<evidence type="ECO:0008006" key="4">
    <source>
        <dbReference type="Google" id="ProtNLM"/>
    </source>
</evidence>
<dbReference type="OrthoDB" id="3056478at2759"/>
<dbReference type="STRING" id="71717.A0A4Y7SWG1"/>
<dbReference type="Proteomes" id="UP000298030">
    <property type="component" value="Unassembled WGS sequence"/>
</dbReference>
<sequence>MSQSLLYKGVKQRKASESRPATQKNIDCIQNAVEEITGHLHKEEDIWRSLKRRDRLAAKPSVFLWKSIHQIHKIGKFWKTIPELTERRMPCDVCKVEEESMEHILLECKATGQERVWKLVKDLWHEAMPKYELPYLSIGSILGIGLLEIIDSEGKPVPGATRFLQILISESAYLIWLIRNEWRMRREQDPTKIHSRKKVKARWKAAIERRMRHDKILTNRIAFGRKALSDKLVEATWAKAEHGVRDVVWSATLNQTTRFSRLRDGMSRRGVLVGDERERCPRGRNR</sequence>
<evidence type="ECO:0000313" key="2">
    <source>
        <dbReference type="EMBL" id="TEB25569.1"/>
    </source>
</evidence>
<protein>
    <recommendedName>
        <fullName evidence="4">Reverse transcriptase zinc-binding domain-containing protein</fullName>
    </recommendedName>
</protein>
<comment type="caution">
    <text evidence="2">The sequence shown here is derived from an EMBL/GenBank/DDBJ whole genome shotgun (WGS) entry which is preliminary data.</text>
</comment>
<keyword evidence="3" id="KW-1185">Reference proteome</keyword>
<evidence type="ECO:0000256" key="1">
    <source>
        <dbReference type="SAM" id="MobiDB-lite"/>
    </source>
</evidence>
<proteinExistence type="predicted"/>
<evidence type="ECO:0000313" key="3">
    <source>
        <dbReference type="Proteomes" id="UP000298030"/>
    </source>
</evidence>
<feature type="region of interest" description="Disordered" evidence="1">
    <location>
        <begin position="1"/>
        <end position="22"/>
    </location>
</feature>
<dbReference type="EMBL" id="QPFP01000055">
    <property type="protein sequence ID" value="TEB25569.1"/>
    <property type="molecule type" value="Genomic_DNA"/>
</dbReference>
<accession>A0A4Y7SWG1</accession>
<organism evidence="2 3">
    <name type="scientific">Coprinellus micaceus</name>
    <name type="common">Glistening ink-cap mushroom</name>
    <name type="synonym">Coprinus micaceus</name>
    <dbReference type="NCBI Taxonomy" id="71717"/>
    <lineage>
        <taxon>Eukaryota</taxon>
        <taxon>Fungi</taxon>
        <taxon>Dikarya</taxon>
        <taxon>Basidiomycota</taxon>
        <taxon>Agaricomycotina</taxon>
        <taxon>Agaricomycetes</taxon>
        <taxon>Agaricomycetidae</taxon>
        <taxon>Agaricales</taxon>
        <taxon>Agaricineae</taxon>
        <taxon>Psathyrellaceae</taxon>
        <taxon>Coprinellus</taxon>
    </lineage>
</organism>
<reference evidence="2 3" key="1">
    <citation type="journal article" date="2019" name="Nat. Ecol. Evol.">
        <title>Megaphylogeny resolves global patterns of mushroom evolution.</title>
        <authorList>
            <person name="Varga T."/>
            <person name="Krizsan K."/>
            <person name="Foldi C."/>
            <person name="Dima B."/>
            <person name="Sanchez-Garcia M."/>
            <person name="Sanchez-Ramirez S."/>
            <person name="Szollosi G.J."/>
            <person name="Szarkandi J.G."/>
            <person name="Papp V."/>
            <person name="Albert L."/>
            <person name="Andreopoulos W."/>
            <person name="Angelini C."/>
            <person name="Antonin V."/>
            <person name="Barry K.W."/>
            <person name="Bougher N.L."/>
            <person name="Buchanan P."/>
            <person name="Buyck B."/>
            <person name="Bense V."/>
            <person name="Catcheside P."/>
            <person name="Chovatia M."/>
            <person name="Cooper J."/>
            <person name="Damon W."/>
            <person name="Desjardin D."/>
            <person name="Finy P."/>
            <person name="Geml J."/>
            <person name="Haridas S."/>
            <person name="Hughes K."/>
            <person name="Justo A."/>
            <person name="Karasinski D."/>
            <person name="Kautmanova I."/>
            <person name="Kiss B."/>
            <person name="Kocsube S."/>
            <person name="Kotiranta H."/>
            <person name="LaButti K.M."/>
            <person name="Lechner B.E."/>
            <person name="Liimatainen K."/>
            <person name="Lipzen A."/>
            <person name="Lukacs Z."/>
            <person name="Mihaltcheva S."/>
            <person name="Morgado L.N."/>
            <person name="Niskanen T."/>
            <person name="Noordeloos M.E."/>
            <person name="Ohm R.A."/>
            <person name="Ortiz-Santana B."/>
            <person name="Ovrebo C."/>
            <person name="Racz N."/>
            <person name="Riley R."/>
            <person name="Savchenko A."/>
            <person name="Shiryaev A."/>
            <person name="Soop K."/>
            <person name="Spirin V."/>
            <person name="Szebenyi C."/>
            <person name="Tomsovsky M."/>
            <person name="Tulloss R.E."/>
            <person name="Uehling J."/>
            <person name="Grigoriev I.V."/>
            <person name="Vagvolgyi C."/>
            <person name="Papp T."/>
            <person name="Martin F.M."/>
            <person name="Miettinen O."/>
            <person name="Hibbett D.S."/>
            <person name="Nagy L.G."/>
        </authorList>
    </citation>
    <scope>NUCLEOTIDE SEQUENCE [LARGE SCALE GENOMIC DNA]</scope>
    <source>
        <strain evidence="2 3">FP101781</strain>
    </source>
</reference>